<dbReference type="Gene3D" id="3.40.50.300">
    <property type="entry name" value="P-loop containing nucleotide triphosphate hydrolases"/>
    <property type="match status" value="1"/>
</dbReference>
<dbReference type="InterPro" id="IPR036844">
    <property type="entry name" value="Hint_dom_sf"/>
</dbReference>
<accession>C6HTZ2</accession>
<comment type="similarity">
    <text evidence="1">Belongs to the GSP E family.</text>
</comment>
<dbReference type="GO" id="GO:0016887">
    <property type="term" value="F:ATP hydrolysis activity"/>
    <property type="evidence" value="ECO:0007669"/>
    <property type="project" value="TreeGrafter"/>
</dbReference>
<sequence length="706" mass="77364">MTTTQNALKGKNLAEIFELAGFLTKDQTAQLASEARASGLRIVDAALEFGFLSEEKLVRAASLQSGFPAMTPEALDPLIHRDRLFEKREIFFRYTALPLTDGRIALHDAQTIPQIARDLGVDSFSTAKWCLGPRTYLGFRLTDLLGLSQVDRLGALKDAFSQTPSPPPPRLLEILLETAWGLKASDIHIEPFDRFTRIRARVEGHLRFWASVPREQFEPVGNLIRTQSGLTNRSMMKSHDGEFTFLSGRTEIPVRLSLIPTIYRQFSMVLRLLGSGPGASIIPEILGYSEKTLARIRTIVDQAAGITFFTGPTGCHAKGTKILMAEGSVKNVEEVLVGDKVMGPDSRPRTVLRLHRGSDRMVRIVPNTGDPFVVNQGHILSLLDGLSEDPVNLSVSDYETSPEEFRRSHCLWRVLPERKGSVVRTGFTALPEGLGDYYGFELDGDHLYLAADFTVHHNSGKNTSLHAIFRRILEKHPGKAFVEVADPIEYRLGQGVQAQVWRSETDAWSYASALKSTLRHDPDIIMVGETRDAETASIAFDAALTGHLVLSTLHVTEAAGVFDRMARLSVPPADLLSALRVVVNQRLVGRLCPACKVDVPVPNIPWLADLAKARGISSFADGGNPACPACGGSGTLGRYALAETMTISHEVRRTLSKTGAYGAVAFLETYREIDPEFETLAEMLVDDAASGKTGLSEVLRIVGTVL</sequence>
<evidence type="ECO:0000313" key="6">
    <source>
        <dbReference type="Proteomes" id="UP000009374"/>
    </source>
</evidence>
<protein>
    <submittedName>
        <fullName evidence="5">Type II secretion system protein E</fullName>
    </submittedName>
</protein>
<dbReference type="CDD" id="cd00081">
    <property type="entry name" value="Hint"/>
    <property type="match status" value="1"/>
</dbReference>
<dbReference type="Pfam" id="PF00437">
    <property type="entry name" value="T2SSE"/>
    <property type="match status" value="2"/>
</dbReference>
<dbReference type="InterPro" id="IPR037257">
    <property type="entry name" value="T2SS_E_N_sf"/>
</dbReference>
<evidence type="ECO:0000313" key="5">
    <source>
        <dbReference type="EMBL" id="EES53920.1"/>
    </source>
</evidence>
<dbReference type="SUPFAM" id="SSF52540">
    <property type="entry name" value="P-loop containing nucleoside triphosphate hydrolases"/>
    <property type="match status" value="2"/>
</dbReference>
<dbReference type="Gene3D" id="3.30.450.90">
    <property type="match status" value="1"/>
</dbReference>
<proteinExistence type="inferred from homology"/>
<keyword evidence="2" id="KW-0547">Nucleotide-binding</keyword>
<dbReference type="GO" id="GO:0030908">
    <property type="term" value="P:protein splicing"/>
    <property type="evidence" value="ECO:0007669"/>
    <property type="project" value="InterPro"/>
</dbReference>
<evidence type="ECO:0000256" key="1">
    <source>
        <dbReference type="ARBA" id="ARBA00006611"/>
    </source>
</evidence>
<dbReference type="InterPro" id="IPR001482">
    <property type="entry name" value="T2SS/T4SS_dom"/>
</dbReference>
<dbReference type="Proteomes" id="UP000009374">
    <property type="component" value="Unassembled WGS sequence"/>
</dbReference>
<evidence type="ECO:0000256" key="3">
    <source>
        <dbReference type="ARBA" id="ARBA00022840"/>
    </source>
</evidence>
<dbReference type="AlphaFoldDB" id="C6HTZ2"/>
<keyword evidence="6" id="KW-1185">Reference proteome</keyword>
<dbReference type="SUPFAM" id="SSF51294">
    <property type="entry name" value="Hedgehog/intein (Hint) domain"/>
    <property type="match status" value="1"/>
</dbReference>
<keyword evidence="3" id="KW-0067">ATP-binding</keyword>
<dbReference type="Gene3D" id="2.170.16.10">
    <property type="entry name" value="Hedgehog/Intein (Hint) domain"/>
    <property type="match status" value="2"/>
</dbReference>
<dbReference type="GO" id="GO:0005524">
    <property type="term" value="F:ATP binding"/>
    <property type="evidence" value="ECO:0007669"/>
    <property type="project" value="UniProtKB-KW"/>
</dbReference>
<evidence type="ECO:0000259" key="4">
    <source>
        <dbReference type="Pfam" id="PF00437"/>
    </source>
</evidence>
<dbReference type="PANTHER" id="PTHR30258">
    <property type="entry name" value="TYPE II SECRETION SYSTEM PROTEIN GSPE-RELATED"/>
    <property type="match status" value="1"/>
</dbReference>
<organism evidence="5 6">
    <name type="scientific">Leptospirillum ferrodiazotrophum</name>
    <dbReference type="NCBI Taxonomy" id="412449"/>
    <lineage>
        <taxon>Bacteria</taxon>
        <taxon>Pseudomonadati</taxon>
        <taxon>Nitrospirota</taxon>
        <taxon>Nitrospiria</taxon>
        <taxon>Nitrospirales</taxon>
        <taxon>Nitrospiraceae</taxon>
        <taxon>Leptospirillum</taxon>
    </lineage>
</organism>
<dbReference type="PANTHER" id="PTHR30258:SF3">
    <property type="entry name" value="SLL1921 PROTEIN"/>
    <property type="match status" value="1"/>
</dbReference>
<dbReference type="EMBL" id="GG693852">
    <property type="protein sequence ID" value="EES53920.1"/>
    <property type="molecule type" value="Genomic_DNA"/>
</dbReference>
<name>C6HTZ2_9BACT</name>
<feature type="domain" description="Bacterial type II secretion system protein E" evidence="4">
    <location>
        <begin position="459"/>
        <end position="700"/>
    </location>
</feature>
<dbReference type="InterPro" id="IPR027417">
    <property type="entry name" value="P-loop_NTPase"/>
</dbReference>
<dbReference type="GO" id="GO:0005886">
    <property type="term" value="C:plasma membrane"/>
    <property type="evidence" value="ECO:0007669"/>
    <property type="project" value="TreeGrafter"/>
</dbReference>
<feature type="domain" description="Bacterial type II secretion system protein E" evidence="4">
    <location>
        <begin position="169"/>
        <end position="315"/>
    </location>
</feature>
<gene>
    <name evidence="5" type="ORF">UBAL3_44810057</name>
</gene>
<dbReference type="CDD" id="cd01129">
    <property type="entry name" value="PulE-GspE-like"/>
    <property type="match status" value="1"/>
</dbReference>
<dbReference type="SUPFAM" id="SSF160246">
    <property type="entry name" value="EspE N-terminal domain-like"/>
    <property type="match status" value="1"/>
</dbReference>
<reference evidence="5 6" key="1">
    <citation type="journal article" date="2009" name="Appl. Environ. Microbiol.">
        <title>Community genomic and proteomic analyses of chemoautotrophic iron-oxidizing "Leptospirillum rubarum" (Group II) and "Leptospirillum ferrodiazotrophum" (Group III) bacteria in acid mine drainage biofilms.</title>
        <authorList>
            <person name="Goltsman D.S."/>
            <person name="Denef V.J."/>
            <person name="Singer S.W."/>
            <person name="VerBerkmoes N.C."/>
            <person name="Lefsrud M."/>
            <person name="Mueller R.S."/>
            <person name="Dick G.J."/>
            <person name="Sun C.L."/>
            <person name="Wheeler K.E."/>
            <person name="Zemla A."/>
            <person name="Baker B.J."/>
            <person name="Hauser L."/>
            <person name="Land M."/>
            <person name="Shah M.B."/>
            <person name="Thelen M.P."/>
            <person name="Hettich R.L."/>
            <person name="Banfield J.F."/>
        </authorList>
    </citation>
    <scope>NUCLEOTIDE SEQUENCE [LARGE SCALE GENOMIC DNA]</scope>
</reference>
<evidence type="ECO:0000256" key="2">
    <source>
        <dbReference type="ARBA" id="ARBA00022741"/>
    </source>
</evidence>